<feature type="compositionally biased region" description="Basic residues" evidence="1">
    <location>
        <begin position="90"/>
        <end position="121"/>
    </location>
</feature>
<feature type="compositionally biased region" description="Basic and acidic residues" evidence="1">
    <location>
        <begin position="181"/>
        <end position="194"/>
    </location>
</feature>
<reference evidence="3 4" key="1">
    <citation type="submission" date="2019-12" db="EMBL/GenBank/DDBJ databases">
        <title>The draft genomic sequence of strain Chitinophaga oryziterrae JCM 16595.</title>
        <authorList>
            <person name="Zhang X."/>
        </authorList>
    </citation>
    <scope>NUCLEOTIDE SEQUENCE [LARGE SCALE GENOMIC DNA]</scope>
    <source>
        <strain evidence="3 4">JCM 16595</strain>
    </source>
</reference>
<feature type="domain" description="Fido" evidence="2">
    <location>
        <begin position="982"/>
        <end position="1127"/>
    </location>
</feature>
<dbReference type="Gene3D" id="3.90.176.10">
    <property type="entry name" value="Toxin ADP-ribosyltransferase, Chain A, domain 1"/>
    <property type="match status" value="1"/>
</dbReference>
<organism evidence="3 4">
    <name type="scientific">Chitinophaga oryziterrae</name>
    <dbReference type="NCBI Taxonomy" id="1031224"/>
    <lineage>
        <taxon>Bacteria</taxon>
        <taxon>Pseudomonadati</taxon>
        <taxon>Bacteroidota</taxon>
        <taxon>Chitinophagia</taxon>
        <taxon>Chitinophagales</taxon>
        <taxon>Chitinophagaceae</taxon>
        <taxon>Chitinophaga</taxon>
    </lineage>
</organism>
<feature type="compositionally biased region" description="Basic and acidic residues" evidence="1">
    <location>
        <begin position="204"/>
        <end position="222"/>
    </location>
</feature>
<name>A0A6N8J7H5_9BACT</name>
<keyword evidence="4" id="KW-1185">Reference proteome</keyword>
<evidence type="ECO:0000256" key="1">
    <source>
        <dbReference type="SAM" id="MobiDB-lite"/>
    </source>
</evidence>
<evidence type="ECO:0000313" key="3">
    <source>
        <dbReference type="EMBL" id="MVT40142.1"/>
    </source>
</evidence>
<comment type="caution">
    <text evidence="3">The sequence shown here is derived from an EMBL/GenBank/DDBJ whole genome shotgun (WGS) entry which is preliminary data.</text>
</comment>
<accession>A0A6N8J7H5</accession>
<protein>
    <recommendedName>
        <fullName evidence="2">Fido domain-containing protein</fullName>
    </recommendedName>
</protein>
<proteinExistence type="predicted"/>
<dbReference type="AlphaFoldDB" id="A0A6N8J7H5"/>
<evidence type="ECO:0000313" key="4">
    <source>
        <dbReference type="Proteomes" id="UP000468388"/>
    </source>
</evidence>
<dbReference type="Gene3D" id="1.10.3290.10">
    <property type="entry name" value="Fido-like domain"/>
    <property type="match status" value="1"/>
</dbReference>
<dbReference type="Pfam" id="PF02661">
    <property type="entry name" value="Fic"/>
    <property type="match status" value="1"/>
</dbReference>
<gene>
    <name evidence="3" type="ORF">GO495_06080</name>
</gene>
<dbReference type="Proteomes" id="UP000468388">
    <property type="component" value="Unassembled WGS sequence"/>
</dbReference>
<sequence length="1127" mass="125548">MNSSGESLIHLENELLNRGIKNRIFLTTQRFSQSSMPKETTNTIQHYNRSSRAIAGNTSANGISRPAPQPFIMGTEADSIIQRMPPKKIASGKKKAVGKKKAAAKKKASDKKKATKRKKQKAATNTSEKGSGGAKRARITGKGREVNRYVAKVAPGEESEDDTVDERDDVDEAIGIGKMLVADDRKRTGPKEDEKYDDDDDDEKEGKTERKTPVVEYQDRRAATSTEPVRRAMPSSSLSSLSLTSSSSSSSSSDDTHGFYTLNYLQQEQILAVAQHILTLARPIFERALADHLRDTYGDVYGQINKAVTATASEVPTLSSERDQSKTFNLNIKSTNARFGGSVRKVATKKVKGGIERESALNGDEFRVDSHYAEASRSANNYVSKGPNASLSAVLSTLENMDLNRWPLFAFMYQTKNMTLFETFSSIRDLFPPLPDGPGIYTLVPSPFLKAIGWKEPPNYLLSPGCLNIMSKGLYHSAESLHSLDELFPDEITELIKSAIRNLSQPQKKVRADSDKDAFFNRIPPVILDELSDEQTASIKGIKSKKAYTAHKKAFKDNIAAYLVLTMIFAEKYEPKKARWFQSARDVLMPPELRTTPLAKPAVPKSQQNTLRKNVKKVATHLGDYDFGASTGDKEEHVNALMENNIGGAHKISKYISGGFGKFSDVLDAPANREDDQSAIDNVQSATDGLEALPVHEGWAYRLESEVTDHEPGQIISPGVLWSASSSPRFGIQFDKTGKGDLYVIKCLHTGKDVQLLAGALKWYQREILFPPYARFVVENKRIRGKKKEQGSIYIMKELAPAGKPFQPEDLDTVVGSDPGETTEVQTLVDKRHYNKAAAKYSRHEAWGASEAHRDGIENLRSGIHHPREIYGLQTFRKWQALLRKKEDAPGLDALWTVDGLLGVATELTGHKNFRNHFSGWGDDTSTYELTQPQIDALLEKNITVNAAYKEEDLIDDWERELTASLIKTIKKEIKEKTRFTVNVADINTIGDALKDDAEPRYEVYYPYSEREEIRSHLIILLAKYKNVLAGKRTTFNRTSPTSDGPKAFNKEIAGLAANLQQDIVACHPFDDGNGRISRMYMYKVLQHFLISDDADRLPVIENTGNDLGTSRAEWASMLGEKIYAKK</sequence>
<dbReference type="SUPFAM" id="SSF140931">
    <property type="entry name" value="Fic-like"/>
    <property type="match status" value="1"/>
</dbReference>
<evidence type="ECO:0000259" key="2">
    <source>
        <dbReference type="PROSITE" id="PS51459"/>
    </source>
</evidence>
<dbReference type="InterPro" id="IPR003812">
    <property type="entry name" value="Fido"/>
</dbReference>
<feature type="region of interest" description="Disordered" evidence="1">
    <location>
        <begin position="80"/>
        <end position="255"/>
    </location>
</feature>
<dbReference type="InterPro" id="IPR036597">
    <property type="entry name" value="Fido-like_dom_sf"/>
</dbReference>
<feature type="compositionally biased region" description="Acidic residues" evidence="1">
    <location>
        <begin position="157"/>
        <end position="172"/>
    </location>
</feature>
<feature type="compositionally biased region" description="Low complexity" evidence="1">
    <location>
        <begin position="235"/>
        <end position="253"/>
    </location>
</feature>
<dbReference type="EMBL" id="WRXO01000001">
    <property type="protein sequence ID" value="MVT40142.1"/>
    <property type="molecule type" value="Genomic_DNA"/>
</dbReference>
<dbReference type="PROSITE" id="PS51459">
    <property type="entry name" value="FIDO"/>
    <property type="match status" value="1"/>
</dbReference>